<evidence type="ECO:0000313" key="3">
    <source>
        <dbReference type="EMBL" id="TYO61335.1"/>
    </source>
</evidence>
<dbReference type="CDD" id="cd07302">
    <property type="entry name" value="CHD"/>
    <property type="match status" value="1"/>
</dbReference>
<dbReference type="Pfam" id="PF00211">
    <property type="entry name" value="Guanylate_cyc"/>
    <property type="match status" value="1"/>
</dbReference>
<accession>A0A5S4YDJ6</accession>
<dbReference type="Gene3D" id="3.30.70.1230">
    <property type="entry name" value="Nucleotide cyclase"/>
    <property type="match status" value="1"/>
</dbReference>
<dbReference type="InterPro" id="IPR019734">
    <property type="entry name" value="TPR_rpt"/>
</dbReference>
<name>A0A5S4YDJ6_9BRAD</name>
<dbReference type="Proteomes" id="UP000324797">
    <property type="component" value="Unassembled WGS sequence"/>
</dbReference>
<keyword evidence="4" id="KW-1185">Reference proteome</keyword>
<feature type="domain" description="Guanylate cyclase" evidence="2">
    <location>
        <begin position="12"/>
        <end position="127"/>
    </location>
</feature>
<dbReference type="RefSeq" id="WP_148745261.1">
    <property type="nucleotide sequence ID" value="NZ_VSTH01000189.1"/>
</dbReference>
<protein>
    <submittedName>
        <fullName evidence="3">Adenylate/guanylate cyclase domain-containing protein</fullName>
    </submittedName>
</protein>
<dbReference type="EMBL" id="VSTH01000189">
    <property type="protein sequence ID" value="TYO61335.1"/>
    <property type="molecule type" value="Genomic_DNA"/>
</dbReference>
<dbReference type="PANTHER" id="PTHR43081">
    <property type="entry name" value="ADENYLATE CYCLASE, TERMINAL-DIFFERENTIATION SPECIFIC-RELATED"/>
    <property type="match status" value="1"/>
</dbReference>
<dbReference type="SUPFAM" id="SSF55073">
    <property type="entry name" value="Nucleotide cyclase"/>
    <property type="match status" value="1"/>
</dbReference>
<dbReference type="InterPro" id="IPR001054">
    <property type="entry name" value="A/G_cyclase"/>
</dbReference>
<proteinExistence type="predicted"/>
<evidence type="ECO:0000313" key="4">
    <source>
        <dbReference type="Proteomes" id="UP000324797"/>
    </source>
</evidence>
<dbReference type="PANTHER" id="PTHR43081:SF19">
    <property type="entry name" value="PH-SENSITIVE ADENYLATE CYCLASE RV1264"/>
    <property type="match status" value="1"/>
</dbReference>
<gene>
    <name evidence="3" type="ORF">FXV83_38760</name>
</gene>
<keyword evidence="1" id="KW-0802">TPR repeat</keyword>
<dbReference type="GO" id="GO:0004016">
    <property type="term" value="F:adenylate cyclase activity"/>
    <property type="evidence" value="ECO:0007669"/>
    <property type="project" value="UniProtKB-ARBA"/>
</dbReference>
<dbReference type="PROSITE" id="PS50005">
    <property type="entry name" value="TPR"/>
    <property type="match status" value="1"/>
</dbReference>
<dbReference type="Gene3D" id="1.25.40.10">
    <property type="entry name" value="Tetratricopeptide repeat domain"/>
    <property type="match status" value="2"/>
</dbReference>
<dbReference type="InterPro" id="IPR050697">
    <property type="entry name" value="Adenylyl/Guanylyl_Cyclase_3/4"/>
</dbReference>
<dbReference type="GO" id="GO:0006171">
    <property type="term" value="P:cAMP biosynthetic process"/>
    <property type="evidence" value="ECO:0007669"/>
    <property type="project" value="TreeGrafter"/>
</dbReference>
<comment type="caution">
    <text evidence="3">The sequence shown here is derived from an EMBL/GenBank/DDBJ whole genome shotgun (WGS) entry which is preliminary data.</text>
</comment>
<dbReference type="AlphaFoldDB" id="A0A5S4YDJ6"/>
<organism evidence="3 4">
    <name type="scientific">Bradyrhizobium hipponense</name>
    <dbReference type="NCBI Taxonomy" id="2605638"/>
    <lineage>
        <taxon>Bacteria</taxon>
        <taxon>Pseudomonadati</taxon>
        <taxon>Pseudomonadota</taxon>
        <taxon>Alphaproteobacteria</taxon>
        <taxon>Hyphomicrobiales</taxon>
        <taxon>Nitrobacteraceae</taxon>
        <taxon>Bradyrhizobium</taxon>
    </lineage>
</organism>
<reference evidence="3 4" key="1">
    <citation type="submission" date="2019-08" db="EMBL/GenBank/DDBJ databases">
        <title>Bradyrhizobium hipponensis sp. nov., a rhizobium isolated from a Lupinus angustifolius root nodule in Tunisia.</title>
        <authorList>
            <person name="Off K."/>
            <person name="Rejili M."/>
            <person name="Mars M."/>
            <person name="Brachmann A."/>
            <person name="Marin M."/>
        </authorList>
    </citation>
    <scope>NUCLEOTIDE SEQUENCE [LARGE SCALE GENOMIC DNA]</scope>
    <source>
        <strain evidence="4">aSej3</strain>
    </source>
</reference>
<dbReference type="GO" id="GO:0035556">
    <property type="term" value="P:intracellular signal transduction"/>
    <property type="evidence" value="ECO:0007669"/>
    <property type="project" value="InterPro"/>
</dbReference>
<dbReference type="Gene3D" id="3.40.50.10610">
    <property type="entry name" value="ABC-type transport auxiliary lipoprotein component"/>
    <property type="match status" value="1"/>
</dbReference>
<feature type="repeat" description="TPR" evidence="1">
    <location>
        <begin position="417"/>
        <end position="450"/>
    </location>
</feature>
<dbReference type="InterPro" id="IPR011990">
    <property type="entry name" value="TPR-like_helical_dom_sf"/>
</dbReference>
<dbReference type="InterPro" id="IPR029787">
    <property type="entry name" value="Nucleotide_cyclase"/>
</dbReference>
<evidence type="ECO:0000256" key="1">
    <source>
        <dbReference type="PROSITE-ProRule" id="PRU00339"/>
    </source>
</evidence>
<sequence>MGRERLERRLSAILAADVAGYSRLMGVDEEATHVQLKDHLRTLVEPKIAEHRGRVVKNTGDGMLVEFSSVVDALRCALEVQRGMAARNAGVPQDKRIELRVGINVGDIIIEENDIYGDGVNIAARLETLALPGGICVSARVQEDARSKLDLAFEDTGEHQLKNIAWPVRVYRVRLEGVEARPPPALALPDKPSIAVLPFQNLSGDPSQEYFADGIAEEITTALARLRGFFVIARGSAFTYKGKAVGLKQIGRELGVRYVLEGSVRKAGERVRIGVQLADAGTGREIWVERYERALADLFALQDEVTASIVTAVEPQLYAAEGARVQQTPPGQLDAWDHVIRALPFMWRRTRSDNAAALDLLWAALRLDPSYARALGLHAWLSLWNAHAFGSAGGLAAVLASATERARAAVAIDRDDPWARLALGLSHMLRREHEDAVEELRAALDLNPNFALGHAFLGLALAYGGEGAQAVGYLETAMRLSPRDPFFSFFAGHRAFAHFVAGDYSAGLDWGRRAVRQSPDISGHWRALALSAAMLGYLEEAQEAVAKARELNPDYSVAWVERASPLVHAADRARYCDILRPVGLPEQ</sequence>
<dbReference type="SMART" id="SM00028">
    <property type="entry name" value="TPR"/>
    <property type="match status" value="4"/>
</dbReference>
<dbReference type="SUPFAM" id="SSF48452">
    <property type="entry name" value="TPR-like"/>
    <property type="match status" value="2"/>
</dbReference>
<dbReference type="PROSITE" id="PS50125">
    <property type="entry name" value="GUANYLATE_CYCLASE_2"/>
    <property type="match status" value="1"/>
</dbReference>
<evidence type="ECO:0000259" key="2">
    <source>
        <dbReference type="PROSITE" id="PS50125"/>
    </source>
</evidence>